<dbReference type="PANTHER" id="PTHR33337">
    <property type="entry name" value="GFA DOMAIN-CONTAINING PROTEIN"/>
    <property type="match status" value="1"/>
</dbReference>
<comment type="similarity">
    <text evidence="1">Belongs to the Gfa family.</text>
</comment>
<organism evidence="6 7">
    <name type="scientific">Shimia abyssi</name>
    <dbReference type="NCBI Taxonomy" id="1662395"/>
    <lineage>
        <taxon>Bacteria</taxon>
        <taxon>Pseudomonadati</taxon>
        <taxon>Pseudomonadota</taxon>
        <taxon>Alphaproteobacteria</taxon>
        <taxon>Rhodobacterales</taxon>
        <taxon>Roseobacteraceae</taxon>
    </lineage>
</organism>
<evidence type="ECO:0000256" key="4">
    <source>
        <dbReference type="ARBA" id="ARBA00023239"/>
    </source>
</evidence>
<feature type="domain" description="CENP-V/GFA" evidence="5">
    <location>
        <begin position="18"/>
        <end position="140"/>
    </location>
</feature>
<evidence type="ECO:0000259" key="5">
    <source>
        <dbReference type="PROSITE" id="PS51891"/>
    </source>
</evidence>
<evidence type="ECO:0000313" key="7">
    <source>
        <dbReference type="Proteomes" id="UP000240418"/>
    </source>
</evidence>
<dbReference type="GO" id="GO:0046872">
    <property type="term" value="F:metal ion binding"/>
    <property type="evidence" value="ECO:0007669"/>
    <property type="project" value="UniProtKB-KW"/>
</dbReference>
<keyword evidence="3" id="KW-0862">Zinc</keyword>
<dbReference type="EMBL" id="PYGJ01000014">
    <property type="protein sequence ID" value="PSL17793.1"/>
    <property type="molecule type" value="Genomic_DNA"/>
</dbReference>
<gene>
    <name evidence="6" type="ORF">CLV88_1143</name>
</gene>
<dbReference type="Pfam" id="PF04828">
    <property type="entry name" value="GFA"/>
    <property type="match status" value="1"/>
</dbReference>
<dbReference type="InterPro" id="IPR006913">
    <property type="entry name" value="CENP-V/GFA"/>
</dbReference>
<keyword evidence="7" id="KW-1185">Reference proteome</keyword>
<keyword evidence="4" id="KW-0456">Lyase</keyword>
<evidence type="ECO:0000313" key="6">
    <source>
        <dbReference type="EMBL" id="PSL17793.1"/>
    </source>
</evidence>
<dbReference type="PROSITE" id="PS51891">
    <property type="entry name" value="CENP_V_GFA"/>
    <property type="match status" value="1"/>
</dbReference>
<protein>
    <recommendedName>
        <fullName evidence="5">CENP-V/GFA domain-containing protein</fullName>
    </recommendedName>
</protein>
<dbReference type="InterPro" id="IPR011057">
    <property type="entry name" value="Mss4-like_sf"/>
</dbReference>
<accession>A0A2P8F7V1</accession>
<proteinExistence type="inferred from homology"/>
<keyword evidence="2" id="KW-0479">Metal-binding</keyword>
<dbReference type="Proteomes" id="UP000240418">
    <property type="component" value="Unassembled WGS sequence"/>
</dbReference>
<name>A0A2P8F7V1_9RHOB</name>
<dbReference type="PANTHER" id="PTHR33337:SF33">
    <property type="entry name" value="CENP-V_GFA DOMAIN-CONTAINING PROTEIN"/>
    <property type="match status" value="1"/>
</dbReference>
<dbReference type="SUPFAM" id="SSF51316">
    <property type="entry name" value="Mss4-like"/>
    <property type="match status" value="1"/>
</dbReference>
<dbReference type="GO" id="GO:0016846">
    <property type="term" value="F:carbon-sulfur lyase activity"/>
    <property type="evidence" value="ECO:0007669"/>
    <property type="project" value="InterPro"/>
</dbReference>
<evidence type="ECO:0000256" key="3">
    <source>
        <dbReference type="ARBA" id="ARBA00022833"/>
    </source>
</evidence>
<reference evidence="6 7" key="1">
    <citation type="submission" date="2018-03" db="EMBL/GenBank/DDBJ databases">
        <title>Genomic Encyclopedia of Archaeal and Bacterial Type Strains, Phase II (KMG-II): from individual species to whole genera.</title>
        <authorList>
            <person name="Goeker M."/>
        </authorList>
    </citation>
    <scope>NUCLEOTIDE SEQUENCE [LARGE SCALE GENOMIC DNA]</scope>
    <source>
        <strain evidence="6 7">DSM 100673</strain>
    </source>
</reference>
<dbReference type="RefSeq" id="WP_106609667.1">
    <property type="nucleotide sequence ID" value="NZ_PYGJ01000014.1"/>
</dbReference>
<dbReference type="AlphaFoldDB" id="A0A2P8F7V1"/>
<dbReference type="OrthoDB" id="9807246at2"/>
<evidence type="ECO:0000256" key="2">
    <source>
        <dbReference type="ARBA" id="ARBA00022723"/>
    </source>
</evidence>
<dbReference type="Gene3D" id="3.90.1590.10">
    <property type="entry name" value="glutathione-dependent formaldehyde- activating enzyme (gfa)"/>
    <property type="match status" value="1"/>
</dbReference>
<evidence type="ECO:0000256" key="1">
    <source>
        <dbReference type="ARBA" id="ARBA00005495"/>
    </source>
</evidence>
<comment type="caution">
    <text evidence="6">The sequence shown here is derived from an EMBL/GenBank/DDBJ whole genome shotgun (WGS) entry which is preliminary data.</text>
</comment>
<sequence>MTSPSEVWPENLETHAAFEGGCTCGQVRYRLSSRPLIVHGCHCTLCQRQSGGAYAVNALIEQDRVEVLSGSMRVVRVSTPSGAGQSITRCETCGVAVWSKYHALPKIGNEVLFIRVGTLDDPATMPPDVHIHTSSKQPYVTLSEHTRRFEEFYTPQSVWSQGSIKRYSEVVKTHGLG</sequence>